<evidence type="ECO:0000313" key="4">
    <source>
        <dbReference type="EMBL" id="ABG60728.1"/>
    </source>
</evidence>
<dbReference type="InterPro" id="IPR000836">
    <property type="entry name" value="PRTase_dom"/>
</dbReference>
<evidence type="ECO:0000259" key="3">
    <source>
        <dbReference type="Pfam" id="PF18912"/>
    </source>
</evidence>
<dbReference type="CDD" id="cd06223">
    <property type="entry name" value="PRTases_typeI"/>
    <property type="match status" value="1"/>
</dbReference>
<keyword evidence="4" id="KW-0808">Transferase</keyword>
<accession>A0A6N4SWP4</accession>
<dbReference type="GO" id="GO:0004044">
    <property type="term" value="F:amidophosphoribosyltransferase activity"/>
    <property type="evidence" value="ECO:0007669"/>
    <property type="project" value="UniProtKB-EC"/>
</dbReference>
<gene>
    <name evidence="4" type="primary">purF</name>
    <name evidence="4" type="ordered locus">CHU_3495</name>
</gene>
<protein>
    <submittedName>
        <fullName evidence="4">Amidophosphoribosyltransferase</fullName>
        <ecNumber evidence="4">2.4.2.14</ecNumber>
    </submittedName>
</protein>
<dbReference type="Proteomes" id="UP000001822">
    <property type="component" value="Chromosome"/>
</dbReference>
<dbReference type="InterPro" id="IPR051910">
    <property type="entry name" value="ComF/GntX_DNA_util-trans"/>
</dbReference>
<dbReference type="Pfam" id="PF18912">
    <property type="entry name" value="DZR_2"/>
    <property type="match status" value="1"/>
</dbReference>
<dbReference type="SUPFAM" id="SSF53271">
    <property type="entry name" value="PRTase-like"/>
    <property type="match status" value="1"/>
</dbReference>
<dbReference type="InterPro" id="IPR044005">
    <property type="entry name" value="DZR_2"/>
</dbReference>
<dbReference type="PANTHER" id="PTHR47505">
    <property type="entry name" value="DNA UTILIZATION PROTEIN YHGH"/>
    <property type="match status" value="1"/>
</dbReference>
<dbReference type="Gene3D" id="3.40.50.2020">
    <property type="match status" value="1"/>
</dbReference>
<keyword evidence="5" id="KW-1185">Reference proteome</keyword>
<dbReference type="AlphaFoldDB" id="A0A6N4SWP4"/>
<dbReference type="OrthoDB" id="9779910at2"/>
<dbReference type="EC" id="2.4.2.14" evidence="4"/>
<feature type="domain" description="Phosphoribosyltransferase" evidence="2">
    <location>
        <begin position="167"/>
        <end position="232"/>
    </location>
</feature>
<evidence type="ECO:0000256" key="1">
    <source>
        <dbReference type="ARBA" id="ARBA00008007"/>
    </source>
</evidence>
<evidence type="ECO:0000259" key="2">
    <source>
        <dbReference type="Pfam" id="PF00156"/>
    </source>
</evidence>
<organism evidence="4 5">
    <name type="scientific">Cytophaga hutchinsonii (strain ATCC 33406 / DSM 1761 / CIP 103989 / NBRC 15051 / NCIMB 9469 / D465)</name>
    <dbReference type="NCBI Taxonomy" id="269798"/>
    <lineage>
        <taxon>Bacteria</taxon>
        <taxon>Pseudomonadati</taxon>
        <taxon>Bacteroidota</taxon>
        <taxon>Cytophagia</taxon>
        <taxon>Cytophagales</taxon>
        <taxon>Cytophagaceae</taxon>
        <taxon>Cytophaga</taxon>
    </lineage>
</organism>
<dbReference type="Pfam" id="PF00156">
    <property type="entry name" value="Pribosyltran"/>
    <property type="match status" value="1"/>
</dbReference>
<keyword evidence="4" id="KW-0328">Glycosyltransferase</keyword>
<proteinExistence type="inferred from homology"/>
<name>A0A6N4SWP4_CYTH3</name>
<sequence length="236" mass="26169">MKKIFKSIANSANCLADVLFPPHCLVCDSGLVLGETDVCSTCLSTLPTVNDDYSPDSLYLRLSIELRPSFVWAYLLFDSKNKTQKILHAIKYGDAPDIAVRLAMIWTDRIRESLVEADVDLIMPIPLHKSKLRKRGYNQATKIAEGIQKIVPIPIEESVLIRKRNLFIQAKSKRAKRFENVKQVYAIQHIEKVAGKHILLVDDVLTTGATLEACGLLLKNAGAAKVSVALLAMVAD</sequence>
<dbReference type="PANTHER" id="PTHR47505:SF1">
    <property type="entry name" value="DNA UTILIZATION PROTEIN YHGH"/>
    <property type="match status" value="1"/>
</dbReference>
<dbReference type="KEGG" id="chu:CHU_3495"/>
<feature type="domain" description="Double zinc ribbon" evidence="3">
    <location>
        <begin position="16"/>
        <end position="50"/>
    </location>
</feature>
<dbReference type="EMBL" id="CP000383">
    <property type="protein sequence ID" value="ABG60728.1"/>
    <property type="molecule type" value="Genomic_DNA"/>
</dbReference>
<dbReference type="RefSeq" id="WP_011586835.1">
    <property type="nucleotide sequence ID" value="NC_008255.1"/>
</dbReference>
<reference evidence="4 5" key="1">
    <citation type="journal article" date="2007" name="Appl. Environ. Microbiol.">
        <title>Genome sequence of the cellulolytic gliding bacterium Cytophaga hutchinsonii.</title>
        <authorList>
            <person name="Xie G."/>
            <person name="Bruce D.C."/>
            <person name="Challacombe J.F."/>
            <person name="Chertkov O."/>
            <person name="Detter J.C."/>
            <person name="Gilna P."/>
            <person name="Han C.S."/>
            <person name="Lucas S."/>
            <person name="Misra M."/>
            <person name="Myers G.L."/>
            <person name="Richardson P."/>
            <person name="Tapia R."/>
            <person name="Thayer N."/>
            <person name="Thompson L.S."/>
            <person name="Brettin T.S."/>
            <person name="Henrissat B."/>
            <person name="Wilson D.B."/>
            <person name="McBride M.J."/>
        </authorList>
    </citation>
    <scope>NUCLEOTIDE SEQUENCE [LARGE SCALE GENOMIC DNA]</scope>
    <source>
        <strain evidence="5">ATCC 33406 / DSM 1761 / CIP 103989 / NBRC 15051 / NCIMB 9469 / D465</strain>
    </source>
</reference>
<comment type="similarity">
    <text evidence="1">Belongs to the ComF/GntX family.</text>
</comment>
<dbReference type="InterPro" id="IPR029057">
    <property type="entry name" value="PRTase-like"/>
</dbReference>
<evidence type="ECO:0000313" key="5">
    <source>
        <dbReference type="Proteomes" id="UP000001822"/>
    </source>
</evidence>